<evidence type="ECO:0000313" key="3">
    <source>
        <dbReference type="Proteomes" id="UP000187209"/>
    </source>
</evidence>
<dbReference type="GO" id="GO:0006589">
    <property type="term" value="P:octopamine biosynthetic process"/>
    <property type="evidence" value="ECO:0007669"/>
    <property type="project" value="TreeGrafter"/>
</dbReference>
<dbReference type="PROSITE" id="PS50836">
    <property type="entry name" value="DOMON"/>
    <property type="match status" value="1"/>
</dbReference>
<proteinExistence type="predicted"/>
<dbReference type="GO" id="GO:0030667">
    <property type="term" value="C:secretory granule membrane"/>
    <property type="evidence" value="ECO:0007669"/>
    <property type="project" value="TreeGrafter"/>
</dbReference>
<feature type="domain" description="DOMON" evidence="1">
    <location>
        <begin position="21"/>
        <end position="145"/>
    </location>
</feature>
<dbReference type="PANTHER" id="PTHR10157:SF23">
    <property type="entry name" value="MOXD1 HOMOLOG 1"/>
    <property type="match status" value="1"/>
</dbReference>
<dbReference type="InterPro" id="IPR005018">
    <property type="entry name" value="DOMON_domain"/>
</dbReference>
<dbReference type="InterPro" id="IPR000945">
    <property type="entry name" value="DBH-like"/>
</dbReference>
<gene>
    <name evidence="2" type="ORF">SteCoe_36309</name>
</gene>
<keyword evidence="3" id="KW-1185">Reference proteome</keyword>
<dbReference type="AlphaFoldDB" id="A0A1R2AQE7"/>
<organism evidence="2 3">
    <name type="scientific">Stentor coeruleus</name>
    <dbReference type="NCBI Taxonomy" id="5963"/>
    <lineage>
        <taxon>Eukaryota</taxon>
        <taxon>Sar</taxon>
        <taxon>Alveolata</taxon>
        <taxon>Ciliophora</taxon>
        <taxon>Postciliodesmatophora</taxon>
        <taxon>Heterotrichea</taxon>
        <taxon>Heterotrichida</taxon>
        <taxon>Stentoridae</taxon>
        <taxon>Stentor</taxon>
    </lineage>
</organism>
<sequence length="191" mass="20831">MLALLLLKSVSVFAGHVDFNENMWLNWTAVNQTAAKFVLGVNSKLYSEKTWAGVGFKAGNSTAFGMKDSDMVTFLLGQDSSCQDRFGQDDKTFPNADAKSDVVCGTKSKEENVYLFSWERNLETGDANDFSLKDVEDVAVLWAYGSVDNDGAIQAHGNTTADRGYVKGNMTDLKSAGAMLSFTLALALFLY</sequence>
<dbReference type="GO" id="GO:0042421">
    <property type="term" value="P:norepinephrine biosynthetic process"/>
    <property type="evidence" value="ECO:0007669"/>
    <property type="project" value="TreeGrafter"/>
</dbReference>
<protein>
    <recommendedName>
        <fullName evidence="1">DOMON domain-containing protein</fullName>
    </recommendedName>
</protein>
<dbReference type="PANTHER" id="PTHR10157">
    <property type="entry name" value="DOPAMINE BETA HYDROXYLASE RELATED"/>
    <property type="match status" value="1"/>
</dbReference>
<evidence type="ECO:0000313" key="2">
    <source>
        <dbReference type="EMBL" id="OMJ66744.1"/>
    </source>
</evidence>
<accession>A0A1R2AQE7</accession>
<dbReference type="CDD" id="cd09631">
    <property type="entry name" value="DOMON_DOH"/>
    <property type="match status" value="1"/>
</dbReference>
<dbReference type="Proteomes" id="UP000187209">
    <property type="component" value="Unassembled WGS sequence"/>
</dbReference>
<dbReference type="GO" id="GO:0004500">
    <property type="term" value="F:dopamine beta-monooxygenase activity"/>
    <property type="evidence" value="ECO:0007669"/>
    <property type="project" value="InterPro"/>
</dbReference>
<dbReference type="InterPro" id="IPR045266">
    <property type="entry name" value="DOH_DOMON"/>
</dbReference>
<dbReference type="GO" id="GO:0042420">
    <property type="term" value="P:dopamine catabolic process"/>
    <property type="evidence" value="ECO:0007669"/>
    <property type="project" value="TreeGrafter"/>
</dbReference>
<reference evidence="2 3" key="1">
    <citation type="submission" date="2016-11" db="EMBL/GenBank/DDBJ databases">
        <title>The macronuclear genome of Stentor coeruleus: a giant cell with tiny introns.</title>
        <authorList>
            <person name="Slabodnick M."/>
            <person name="Ruby J.G."/>
            <person name="Reiff S.B."/>
            <person name="Swart E.C."/>
            <person name="Gosai S."/>
            <person name="Prabakaran S."/>
            <person name="Witkowska E."/>
            <person name="Larue G.E."/>
            <person name="Fisher S."/>
            <person name="Freeman R.M."/>
            <person name="Gunawardena J."/>
            <person name="Chu W."/>
            <person name="Stover N.A."/>
            <person name="Gregory B.D."/>
            <person name="Nowacki M."/>
            <person name="Derisi J."/>
            <person name="Roy S.W."/>
            <person name="Marshall W.F."/>
            <person name="Sood P."/>
        </authorList>
    </citation>
    <scope>NUCLEOTIDE SEQUENCE [LARGE SCALE GENOMIC DNA]</scope>
    <source>
        <strain evidence="2">WM001</strain>
    </source>
</reference>
<dbReference type="GO" id="GO:0005615">
    <property type="term" value="C:extracellular space"/>
    <property type="evidence" value="ECO:0007669"/>
    <property type="project" value="TreeGrafter"/>
</dbReference>
<dbReference type="EMBL" id="MPUH01001644">
    <property type="protein sequence ID" value="OMJ66744.1"/>
    <property type="molecule type" value="Genomic_DNA"/>
</dbReference>
<evidence type="ECO:0000259" key="1">
    <source>
        <dbReference type="PROSITE" id="PS50836"/>
    </source>
</evidence>
<name>A0A1R2AQE7_9CILI</name>
<comment type="caution">
    <text evidence="2">The sequence shown here is derived from an EMBL/GenBank/DDBJ whole genome shotgun (WGS) entry which is preliminary data.</text>
</comment>